<evidence type="ECO:0000313" key="2">
    <source>
        <dbReference type="Proteomes" id="UP000593563"/>
    </source>
</evidence>
<protein>
    <submittedName>
        <fullName evidence="1">Uncharacterized protein</fullName>
    </submittedName>
</protein>
<dbReference type="EMBL" id="WRXP01000507">
    <property type="protein sequence ID" value="KAF1002745.1"/>
    <property type="molecule type" value="Genomic_DNA"/>
</dbReference>
<evidence type="ECO:0000313" key="1">
    <source>
        <dbReference type="EMBL" id="KAF1002745.1"/>
    </source>
</evidence>
<sequence length="70" mass="8366">MEHFFETDFTWLDEVVLAQPSAFVSYTQHNLHETPVFESNKLNIKKRMKEFPINNTTATRQINDYSETER</sequence>
<comment type="caution">
    <text evidence="1">The sequence shown here is derived from an EMBL/GenBank/DDBJ whole genome shotgun (WGS) entry which is preliminary data.</text>
</comment>
<reference evidence="1" key="1">
    <citation type="submission" date="2020-01" db="EMBL/GenBank/DDBJ databases">
        <title>The Celery Genome Sequence Reveals Sequential Paleo-tetraploidization, Resistance Gene Elimination, Karyotype Evolution, and Functional Innovation in Apiales.</title>
        <authorList>
            <person name="Song X."/>
        </authorList>
    </citation>
    <scope>NUCLEOTIDE SEQUENCE</scope>
    <source>
        <tissue evidence="1">Leaf</tissue>
    </source>
</reference>
<dbReference type="AlphaFoldDB" id="A0A6L5BBG6"/>
<gene>
    <name evidence="1" type="ORF">AG4045_006915</name>
</gene>
<accession>A0A6L5BBG6</accession>
<dbReference type="Proteomes" id="UP000593563">
    <property type="component" value="Unassembled WGS sequence"/>
</dbReference>
<proteinExistence type="predicted"/>
<keyword evidence="2" id="KW-1185">Reference proteome</keyword>
<name>A0A6L5BBG6_APIGR</name>
<organism evidence="1 2">
    <name type="scientific">Apium graveolens</name>
    <name type="common">Celery</name>
    <dbReference type="NCBI Taxonomy" id="4045"/>
    <lineage>
        <taxon>Eukaryota</taxon>
        <taxon>Viridiplantae</taxon>
        <taxon>Streptophyta</taxon>
        <taxon>Embryophyta</taxon>
        <taxon>Tracheophyta</taxon>
        <taxon>Spermatophyta</taxon>
        <taxon>Magnoliopsida</taxon>
        <taxon>eudicotyledons</taxon>
        <taxon>Gunneridae</taxon>
        <taxon>Pentapetalae</taxon>
        <taxon>asterids</taxon>
        <taxon>campanulids</taxon>
        <taxon>Apiales</taxon>
        <taxon>Apiaceae</taxon>
        <taxon>Apioideae</taxon>
        <taxon>apioid superclade</taxon>
        <taxon>Apieae</taxon>
        <taxon>Apium</taxon>
    </lineage>
</organism>
<feature type="non-terminal residue" evidence="1">
    <location>
        <position position="70"/>
    </location>
</feature>